<organism evidence="1">
    <name type="scientific">mine drainage metagenome</name>
    <dbReference type="NCBI Taxonomy" id="410659"/>
    <lineage>
        <taxon>unclassified sequences</taxon>
        <taxon>metagenomes</taxon>
        <taxon>ecological metagenomes</taxon>
    </lineage>
</organism>
<accession>E6PPL4</accession>
<gene>
    <name evidence="1" type="ORF">CARN2_1495</name>
</gene>
<protein>
    <submittedName>
        <fullName evidence="1">Uncharacterized protein</fullName>
    </submittedName>
</protein>
<proteinExistence type="predicted"/>
<evidence type="ECO:0000313" key="1">
    <source>
        <dbReference type="EMBL" id="CBH96867.1"/>
    </source>
</evidence>
<sequence length="83" mass="9187">MRFADMQAPRAAQTDAAFDHDILPRLHGVLMKDGKPVPSPKPMVAYRGVFETTLAGNRHGIYTSHDASCNFAVVRWTMASRLS</sequence>
<comment type="caution">
    <text evidence="1">The sequence shown here is derived from an EMBL/GenBank/DDBJ whole genome shotgun (WGS) entry which is preliminary data.</text>
</comment>
<dbReference type="AlphaFoldDB" id="E6PPL4"/>
<dbReference type="EMBL" id="CABM01000034">
    <property type="protein sequence ID" value="CBH96867.1"/>
    <property type="molecule type" value="Genomic_DNA"/>
</dbReference>
<name>E6PPL4_9ZZZZ</name>
<reference evidence="1" key="1">
    <citation type="submission" date="2009-10" db="EMBL/GenBank/DDBJ databases">
        <title>Diversity of trophic interactions inside an arsenic-rich microbial ecosystem.</title>
        <authorList>
            <person name="Bertin P.N."/>
            <person name="Heinrich-Salmeron A."/>
            <person name="Pelletier E."/>
            <person name="Goulhen-Chollet F."/>
            <person name="Arsene-Ploetze F."/>
            <person name="Gallien S."/>
            <person name="Calteau A."/>
            <person name="Vallenet D."/>
            <person name="Casiot C."/>
            <person name="Chane-Woon-Ming B."/>
            <person name="Giloteaux L."/>
            <person name="Barakat M."/>
            <person name="Bonnefoy V."/>
            <person name="Bruneel O."/>
            <person name="Chandler M."/>
            <person name="Cleiss J."/>
            <person name="Duran R."/>
            <person name="Elbaz-Poulichet F."/>
            <person name="Fonknechten N."/>
            <person name="Lauga B."/>
            <person name="Mornico D."/>
            <person name="Ortet P."/>
            <person name="Schaeffer C."/>
            <person name="Siguier P."/>
            <person name="Alexander Thil Smith A."/>
            <person name="Van Dorsselaer A."/>
            <person name="Weissenbach J."/>
            <person name="Medigue C."/>
            <person name="Le Paslier D."/>
        </authorList>
    </citation>
    <scope>NUCLEOTIDE SEQUENCE</scope>
</reference>